<evidence type="ECO:0000313" key="2">
    <source>
        <dbReference type="Proteomes" id="UP000629468"/>
    </source>
</evidence>
<protein>
    <submittedName>
        <fullName evidence="1">Uncharacterized protein</fullName>
    </submittedName>
</protein>
<evidence type="ECO:0000313" key="1">
    <source>
        <dbReference type="EMBL" id="KAF7778453.1"/>
    </source>
</evidence>
<proteinExistence type="predicted"/>
<gene>
    <name evidence="1" type="ORF">Agabi119p4_2798</name>
</gene>
<accession>A0A8H7F5W3</accession>
<sequence>MSSSHHPVTEFACLQLTPPTTLQHPQLILGLLAGTKAQHAWSGYPLYLFIHQFREEPSASKDFSDKTSTSIYIISGWASVEAHNEWIASPKNLEIMRSFGNSNLLSLGGLAHLDIDFTKLSFECSHILWRKRGVSDTLSWEDTTGRNVGNDNSQLGSERKVKGRVIWSYRGRPVDESVEDEYELVGFSEGGLPEVGEEYKILHKWDIEASSGMT</sequence>
<name>A0A8H7F5W3_AGABI</name>
<comment type="caution">
    <text evidence="1">The sequence shown here is derived from an EMBL/GenBank/DDBJ whole genome shotgun (WGS) entry which is preliminary data.</text>
</comment>
<dbReference type="AlphaFoldDB" id="A0A8H7F5W3"/>
<dbReference type="Proteomes" id="UP000629468">
    <property type="component" value="Unassembled WGS sequence"/>
</dbReference>
<dbReference type="EMBL" id="JABXXO010000004">
    <property type="protein sequence ID" value="KAF7778453.1"/>
    <property type="molecule type" value="Genomic_DNA"/>
</dbReference>
<dbReference type="PANTHER" id="PTHR42052">
    <property type="entry name" value="ABM DOMAIN-CONTAINING PROTEIN"/>
    <property type="match status" value="1"/>
</dbReference>
<reference evidence="1 2" key="1">
    <citation type="journal article" name="Sci. Rep.">
        <title>Telomere-to-telomere assembled and centromere annotated genomes of the two main subspecies of the button mushroom Agaricus bisporus reveal especially polymorphic chromosome ends.</title>
        <authorList>
            <person name="Sonnenberg A.S.M."/>
            <person name="Sedaghat-Telgerd N."/>
            <person name="Lavrijssen B."/>
            <person name="Ohm R.A."/>
            <person name="Hendrickx P.M."/>
            <person name="Scholtmeijer K."/>
            <person name="Baars J.J.P."/>
            <person name="van Peer A."/>
        </authorList>
    </citation>
    <scope>NUCLEOTIDE SEQUENCE [LARGE SCALE GENOMIC DNA]</scope>
    <source>
        <strain evidence="1 2">H119_p4</strain>
    </source>
</reference>
<dbReference type="PANTHER" id="PTHR42052:SF1">
    <property type="entry name" value="ABM DOMAIN-CONTAINING PROTEIN"/>
    <property type="match status" value="1"/>
</dbReference>
<organism evidence="1 2">
    <name type="scientific">Agaricus bisporus var. burnettii</name>
    <dbReference type="NCBI Taxonomy" id="192524"/>
    <lineage>
        <taxon>Eukaryota</taxon>
        <taxon>Fungi</taxon>
        <taxon>Dikarya</taxon>
        <taxon>Basidiomycota</taxon>
        <taxon>Agaricomycotina</taxon>
        <taxon>Agaricomycetes</taxon>
        <taxon>Agaricomycetidae</taxon>
        <taxon>Agaricales</taxon>
        <taxon>Agaricineae</taxon>
        <taxon>Agaricaceae</taxon>
        <taxon>Agaricus</taxon>
    </lineage>
</organism>